<accession>A0AAW2LLQ5</accession>
<gene>
    <name evidence="5" type="ORF">Sangu_2021800</name>
</gene>
<dbReference type="PANTHER" id="PTHR13471">
    <property type="entry name" value="TETRATRICOPEPTIDE-LIKE HELICAL"/>
    <property type="match status" value="1"/>
</dbReference>
<dbReference type="GO" id="GO:0031048">
    <property type="term" value="P:regulatory ncRNA-mediated heterochromatin formation"/>
    <property type="evidence" value="ECO:0007669"/>
    <property type="project" value="TreeGrafter"/>
</dbReference>
<feature type="compositionally biased region" description="Basic residues" evidence="4">
    <location>
        <begin position="107"/>
        <end position="116"/>
    </location>
</feature>
<dbReference type="GO" id="GO:1902369">
    <property type="term" value="P:negative regulation of RNA catabolic process"/>
    <property type="evidence" value="ECO:0007669"/>
    <property type="project" value="TreeGrafter"/>
</dbReference>
<dbReference type="PANTHER" id="PTHR13471:SF0">
    <property type="entry name" value="NUCLEAR EXOSOME REGULATOR NRDE2"/>
    <property type="match status" value="1"/>
</dbReference>
<organism evidence="5">
    <name type="scientific">Sesamum angustifolium</name>
    <dbReference type="NCBI Taxonomy" id="2727405"/>
    <lineage>
        <taxon>Eukaryota</taxon>
        <taxon>Viridiplantae</taxon>
        <taxon>Streptophyta</taxon>
        <taxon>Embryophyta</taxon>
        <taxon>Tracheophyta</taxon>
        <taxon>Spermatophyta</taxon>
        <taxon>Magnoliopsida</taxon>
        <taxon>eudicotyledons</taxon>
        <taxon>Gunneridae</taxon>
        <taxon>Pentapetalae</taxon>
        <taxon>asterids</taxon>
        <taxon>lamiids</taxon>
        <taxon>Lamiales</taxon>
        <taxon>Pedaliaceae</taxon>
        <taxon>Sesamum</taxon>
    </lineage>
</organism>
<sequence length="1233" mass="140603">MEEEEQPTETTSLFPAYVQHPPPQLLPSDPNKGASAASQWLQNTSFTTDLSVINDAVSKYDLPLEEGQEEEEADKVEEVNTEKRPPQYEMVPSSPSEATASSDEEHRKRKKKKKSRRREESTGSRPLYKYAATLSSSRNSGVQKWASSSTSNDKDYYFDSRGDRDNLAFGCIYRMDVARYKLYNSKKVSGNNYFLRPKKVGLEGDSDIDALDTNLRSGGRYWSAKFAASERHKNLKRVRVLAPSKPGRSSLADFIPLLAETSDSGLVSSVSVVEESWEDEVLRKTKEFNKMTRERPQDESLWLAFAEFQDKVASMQPHKGARLQTLEKKISILEKAAELNPESEDLLLSLMNAYRSRDSADVLIRRWEKILMSNSGSYKLWREFLWVHPSGNATSVDPAIIQLELGLVDVFIGLCRLEWQAGYQELATALFQAEIEYSMFSPFGLSEQSKRRLFEHFWGSNGARIGEDGALGWSTWLEKEEEQRQRLASEEASNVVEEGGWTGWFEPLSKTQETEMPENTTEKDLVAEESDVEDTKDVEQKDDVESLLKALGIDAAAEADIKVKDTKTWTKWSKAEMSRDLDQWMPLRPDSGLLSYPHCLYLLSVEYQFPTILHPVPFSDVTQRLTLAIKLTNSKPCKQFLVQGMVLLHRISAKTHPPSQFDIFACFPHFAELRKASRVSHDAAMDDAEDDEQLLSIILYEDVSDYLFSLNSEEARMSLVSQFIDFYEGRIAQWTCTNSSSWVEKTLSLESLPYSLLEDLRKMHGVVNGKLTNPISISLELLLNCLDDSNMRSNMMKFLRNAILLCLKAFPKNYILEEAALVAEELSNTRMNSVSCSVTPCRALAKTLLKNNRQDLLLCGVYAQREAFFGNIDHSRKVFDMALSSIEGLPLDVRPNASLLYFWYAEVELANNPSENSDSLLRAMHILCCLGSGARYTPFKGQPSSLQQLRARQGFKDRIKMLSATWARGIIDDHSAALICSAALFEELTSGWASALEILEHSFTMVLPERRRHSRQLEFLFNYYVRMLCKNRVELKSSKIWEAIVKGLQIYPFNPCLHNALVEVSHLYSSPNKLRWTFDDYSQKKPSVITWLYALSFEMSTGGSQHRIRGLFERALEDDKLHNSVILWRCYIEYERTVTCNTSAAKRVFFRAIHACPGMISMIAVSTHAYLGGFTLPSEFVYWSKKLWLDGFLKLDSILTVKELSDLQEVMRDKELNLRTDIYEILLQDEMDT</sequence>
<evidence type="ECO:0000256" key="1">
    <source>
        <dbReference type="ARBA" id="ARBA00004123"/>
    </source>
</evidence>
<comment type="similarity">
    <text evidence="2">Belongs to the NRDE2 family.</text>
</comment>
<proteinExistence type="inferred from homology"/>
<reference evidence="5" key="2">
    <citation type="journal article" date="2024" name="Plant">
        <title>Genomic evolution and insights into agronomic trait innovations of Sesamum species.</title>
        <authorList>
            <person name="Miao H."/>
            <person name="Wang L."/>
            <person name="Qu L."/>
            <person name="Liu H."/>
            <person name="Sun Y."/>
            <person name="Le M."/>
            <person name="Wang Q."/>
            <person name="Wei S."/>
            <person name="Zheng Y."/>
            <person name="Lin W."/>
            <person name="Duan Y."/>
            <person name="Cao H."/>
            <person name="Xiong S."/>
            <person name="Wang X."/>
            <person name="Wei L."/>
            <person name="Li C."/>
            <person name="Ma Q."/>
            <person name="Ju M."/>
            <person name="Zhao R."/>
            <person name="Li G."/>
            <person name="Mu C."/>
            <person name="Tian Q."/>
            <person name="Mei H."/>
            <person name="Zhang T."/>
            <person name="Gao T."/>
            <person name="Zhang H."/>
        </authorList>
    </citation>
    <scope>NUCLEOTIDE SEQUENCE</scope>
    <source>
        <strain evidence="5">G01</strain>
    </source>
</reference>
<comment type="subcellular location">
    <subcellularLocation>
        <location evidence="1">Nucleus</location>
    </subcellularLocation>
</comment>
<dbReference type="Gene3D" id="1.25.40.10">
    <property type="entry name" value="Tetratricopeptide repeat domain"/>
    <property type="match status" value="1"/>
</dbReference>
<dbReference type="AlphaFoldDB" id="A0AAW2LLQ5"/>
<evidence type="ECO:0000313" key="5">
    <source>
        <dbReference type="EMBL" id="KAL0318656.1"/>
    </source>
</evidence>
<reference evidence="5" key="1">
    <citation type="submission" date="2020-06" db="EMBL/GenBank/DDBJ databases">
        <authorList>
            <person name="Li T."/>
            <person name="Hu X."/>
            <person name="Zhang T."/>
            <person name="Song X."/>
            <person name="Zhang H."/>
            <person name="Dai N."/>
            <person name="Sheng W."/>
            <person name="Hou X."/>
            <person name="Wei L."/>
        </authorList>
    </citation>
    <scope>NUCLEOTIDE SEQUENCE</scope>
    <source>
        <strain evidence="5">G01</strain>
        <tissue evidence="5">Leaf</tissue>
    </source>
</reference>
<dbReference type="SMART" id="SM00386">
    <property type="entry name" value="HAT"/>
    <property type="match status" value="3"/>
</dbReference>
<feature type="compositionally biased region" description="Acidic residues" evidence="4">
    <location>
        <begin position="63"/>
        <end position="75"/>
    </location>
</feature>
<keyword evidence="3" id="KW-0539">Nucleus</keyword>
<protein>
    <recommendedName>
        <fullName evidence="6">Protein NRDE2 homolog</fullName>
    </recommendedName>
</protein>
<evidence type="ECO:0000256" key="3">
    <source>
        <dbReference type="ARBA" id="ARBA00023242"/>
    </source>
</evidence>
<name>A0AAW2LLQ5_9LAMI</name>
<comment type="caution">
    <text evidence="5">The sequence shown here is derived from an EMBL/GenBank/DDBJ whole genome shotgun (WGS) entry which is preliminary data.</text>
</comment>
<evidence type="ECO:0008006" key="6">
    <source>
        <dbReference type="Google" id="ProtNLM"/>
    </source>
</evidence>
<feature type="compositionally biased region" description="Basic and acidic residues" evidence="4">
    <location>
        <begin position="76"/>
        <end position="86"/>
    </location>
</feature>
<feature type="region of interest" description="Disordered" evidence="4">
    <location>
        <begin position="1"/>
        <end position="37"/>
    </location>
</feature>
<evidence type="ECO:0000256" key="2">
    <source>
        <dbReference type="ARBA" id="ARBA00009265"/>
    </source>
</evidence>
<dbReference type="Pfam" id="PF08424">
    <property type="entry name" value="NRDE-2"/>
    <property type="match status" value="2"/>
</dbReference>
<dbReference type="GO" id="GO:0006396">
    <property type="term" value="P:RNA processing"/>
    <property type="evidence" value="ECO:0007669"/>
    <property type="project" value="InterPro"/>
</dbReference>
<evidence type="ECO:0000256" key="4">
    <source>
        <dbReference type="SAM" id="MobiDB-lite"/>
    </source>
</evidence>
<dbReference type="InterPro" id="IPR013633">
    <property type="entry name" value="NRDE-2"/>
</dbReference>
<feature type="region of interest" description="Disordered" evidence="4">
    <location>
        <begin position="61"/>
        <end position="135"/>
    </location>
</feature>
<dbReference type="GO" id="GO:0071013">
    <property type="term" value="C:catalytic step 2 spliceosome"/>
    <property type="evidence" value="ECO:0007669"/>
    <property type="project" value="TreeGrafter"/>
</dbReference>
<dbReference type="InterPro" id="IPR011990">
    <property type="entry name" value="TPR-like_helical_dom_sf"/>
</dbReference>
<dbReference type="InterPro" id="IPR003107">
    <property type="entry name" value="HAT"/>
</dbReference>
<dbReference type="SUPFAM" id="SSF48452">
    <property type="entry name" value="TPR-like"/>
    <property type="match status" value="1"/>
</dbReference>
<dbReference type="EMBL" id="JACGWK010000013">
    <property type="protein sequence ID" value="KAL0318656.1"/>
    <property type="molecule type" value="Genomic_DNA"/>
</dbReference>